<comment type="caution">
    <text evidence="1">The sequence shown here is derived from an EMBL/GenBank/DDBJ whole genome shotgun (WGS) entry which is preliminary data.</text>
</comment>
<name>A0ACB8XHQ5_ARCLA</name>
<dbReference type="Proteomes" id="UP001055879">
    <property type="component" value="Linkage Group LG17"/>
</dbReference>
<accession>A0ACB8XHQ5</accession>
<reference evidence="2" key="1">
    <citation type="journal article" date="2022" name="Mol. Ecol. Resour.">
        <title>The genomes of chicory, endive, great burdock and yacon provide insights into Asteraceae palaeo-polyploidization history and plant inulin production.</title>
        <authorList>
            <person name="Fan W."/>
            <person name="Wang S."/>
            <person name="Wang H."/>
            <person name="Wang A."/>
            <person name="Jiang F."/>
            <person name="Liu H."/>
            <person name="Zhao H."/>
            <person name="Xu D."/>
            <person name="Zhang Y."/>
        </authorList>
    </citation>
    <scope>NUCLEOTIDE SEQUENCE [LARGE SCALE GENOMIC DNA]</scope>
    <source>
        <strain evidence="2">cv. Niubang</strain>
    </source>
</reference>
<protein>
    <submittedName>
        <fullName evidence="1">Uncharacterized protein</fullName>
    </submittedName>
</protein>
<evidence type="ECO:0000313" key="2">
    <source>
        <dbReference type="Proteomes" id="UP001055879"/>
    </source>
</evidence>
<proteinExistence type="predicted"/>
<evidence type="ECO:0000313" key="1">
    <source>
        <dbReference type="EMBL" id="KAI3667045.1"/>
    </source>
</evidence>
<keyword evidence="2" id="KW-1185">Reference proteome</keyword>
<organism evidence="1 2">
    <name type="scientific">Arctium lappa</name>
    <name type="common">Greater burdock</name>
    <name type="synonym">Lappa major</name>
    <dbReference type="NCBI Taxonomy" id="4217"/>
    <lineage>
        <taxon>Eukaryota</taxon>
        <taxon>Viridiplantae</taxon>
        <taxon>Streptophyta</taxon>
        <taxon>Embryophyta</taxon>
        <taxon>Tracheophyta</taxon>
        <taxon>Spermatophyta</taxon>
        <taxon>Magnoliopsida</taxon>
        <taxon>eudicotyledons</taxon>
        <taxon>Gunneridae</taxon>
        <taxon>Pentapetalae</taxon>
        <taxon>asterids</taxon>
        <taxon>campanulids</taxon>
        <taxon>Asterales</taxon>
        <taxon>Asteraceae</taxon>
        <taxon>Carduoideae</taxon>
        <taxon>Cardueae</taxon>
        <taxon>Arctiinae</taxon>
        <taxon>Arctium</taxon>
    </lineage>
</organism>
<gene>
    <name evidence="1" type="ORF">L6452_42087</name>
</gene>
<sequence length="335" mass="38229">METSAHTKLSDDTSDDGPWPNNSEVGPQMEDEQGSASSQRDNVSPIYMHADSLDQNIPPFQVHSPEPPMQINVNSDHDDILVNAQNNQIEDEVRETRTKTQPKRFGDYVVKLPPRSNEKEIQALEQNGTWILEHLPEGKRAIDSKWVYKIKYKPNGEVEYYKARLVAKGYTQMEGVDFHDTFAPVAKLVTVRTLLAVTVKKNWIIHQLDVNNAFLHGDLEEDVYMKIPQGFAKKDETRVCKLKKSLYGLKQASRNWYHKFTTTLLDLNFRQSHADHSLFIHKEGNVFVAALIYVDDVIVVGNSSAKIQQTKSDLDAKFNIKDLETLKYFLGIEVA</sequence>
<reference evidence="1 2" key="2">
    <citation type="journal article" date="2022" name="Mol. Ecol. Resour.">
        <title>The genomes of chicory, endive, great burdock and yacon provide insights into Asteraceae paleo-polyploidization history and plant inulin production.</title>
        <authorList>
            <person name="Fan W."/>
            <person name="Wang S."/>
            <person name="Wang H."/>
            <person name="Wang A."/>
            <person name="Jiang F."/>
            <person name="Liu H."/>
            <person name="Zhao H."/>
            <person name="Xu D."/>
            <person name="Zhang Y."/>
        </authorList>
    </citation>
    <scope>NUCLEOTIDE SEQUENCE [LARGE SCALE GENOMIC DNA]</scope>
    <source>
        <strain evidence="2">cv. Niubang</strain>
    </source>
</reference>
<dbReference type="EMBL" id="CM042063">
    <property type="protein sequence ID" value="KAI3667045.1"/>
    <property type="molecule type" value="Genomic_DNA"/>
</dbReference>